<evidence type="ECO:0000256" key="1">
    <source>
        <dbReference type="SAM" id="MobiDB-lite"/>
    </source>
</evidence>
<proteinExistence type="predicted"/>
<dbReference type="PANTHER" id="PTHR35871">
    <property type="entry name" value="EXPRESSED PROTEIN"/>
    <property type="match status" value="1"/>
</dbReference>
<dbReference type="Proteomes" id="UP000297245">
    <property type="component" value="Unassembled WGS sequence"/>
</dbReference>
<keyword evidence="3" id="KW-1185">Reference proteome</keyword>
<accession>A0A4S8KLV1</accession>
<evidence type="ECO:0000313" key="3">
    <source>
        <dbReference type="Proteomes" id="UP000297245"/>
    </source>
</evidence>
<dbReference type="GO" id="GO:0003676">
    <property type="term" value="F:nucleic acid binding"/>
    <property type="evidence" value="ECO:0007669"/>
    <property type="project" value="InterPro"/>
</dbReference>
<evidence type="ECO:0008006" key="4">
    <source>
        <dbReference type="Google" id="ProtNLM"/>
    </source>
</evidence>
<evidence type="ECO:0000313" key="2">
    <source>
        <dbReference type="EMBL" id="THU76463.1"/>
    </source>
</evidence>
<protein>
    <recommendedName>
        <fullName evidence="4">Tc1-like transposase DDE domain-containing protein</fullName>
    </recommendedName>
</protein>
<dbReference type="OrthoDB" id="6511194at2759"/>
<organism evidence="2 3">
    <name type="scientific">Dendrothele bispora (strain CBS 962.96)</name>
    <dbReference type="NCBI Taxonomy" id="1314807"/>
    <lineage>
        <taxon>Eukaryota</taxon>
        <taxon>Fungi</taxon>
        <taxon>Dikarya</taxon>
        <taxon>Basidiomycota</taxon>
        <taxon>Agaricomycotina</taxon>
        <taxon>Agaricomycetes</taxon>
        <taxon>Agaricomycetidae</taxon>
        <taxon>Agaricales</taxon>
        <taxon>Agaricales incertae sedis</taxon>
        <taxon>Dendrothele</taxon>
    </lineage>
</organism>
<feature type="region of interest" description="Disordered" evidence="1">
    <location>
        <begin position="378"/>
        <end position="401"/>
    </location>
</feature>
<gene>
    <name evidence="2" type="ORF">K435DRAFT_704834</name>
</gene>
<dbReference type="EMBL" id="ML180907">
    <property type="protein sequence ID" value="THU76463.1"/>
    <property type="molecule type" value="Genomic_DNA"/>
</dbReference>
<dbReference type="PANTHER" id="PTHR35871:SF1">
    <property type="entry name" value="CXC1-LIKE CYSTEINE CLUSTER ASSOCIATED WITH KDZ TRANSPOSASES DOMAIN-CONTAINING PROTEIN"/>
    <property type="match status" value="1"/>
</dbReference>
<reference evidence="2 3" key="1">
    <citation type="journal article" date="2019" name="Nat. Ecol. Evol.">
        <title>Megaphylogeny resolves global patterns of mushroom evolution.</title>
        <authorList>
            <person name="Varga T."/>
            <person name="Krizsan K."/>
            <person name="Foldi C."/>
            <person name="Dima B."/>
            <person name="Sanchez-Garcia M."/>
            <person name="Sanchez-Ramirez S."/>
            <person name="Szollosi G.J."/>
            <person name="Szarkandi J.G."/>
            <person name="Papp V."/>
            <person name="Albert L."/>
            <person name="Andreopoulos W."/>
            <person name="Angelini C."/>
            <person name="Antonin V."/>
            <person name="Barry K.W."/>
            <person name="Bougher N.L."/>
            <person name="Buchanan P."/>
            <person name="Buyck B."/>
            <person name="Bense V."/>
            <person name="Catcheside P."/>
            <person name="Chovatia M."/>
            <person name="Cooper J."/>
            <person name="Damon W."/>
            <person name="Desjardin D."/>
            <person name="Finy P."/>
            <person name="Geml J."/>
            <person name="Haridas S."/>
            <person name="Hughes K."/>
            <person name="Justo A."/>
            <person name="Karasinski D."/>
            <person name="Kautmanova I."/>
            <person name="Kiss B."/>
            <person name="Kocsube S."/>
            <person name="Kotiranta H."/>
            <person name="LaButti K.M."/>
            <person name="Lechner B.E."/>
            <person name="Liimatainen K."/>
            <person name="Lipzen A."/>
            <person name="Lukacs Z."/>
            <person name="Mihaltcheva S."/>
            <person name="Morgado L.N."/>
            <person name="Niskanen T."/>
            <person name="Noordeloos M.E."/>
            <person name="Ohm R.A."/>
            <person name="Ortiz-Santana B."/>
            <person name="Ovrebo C."/>
            <person name="Racz N."/>
            <person name="Riley R."/>
            <person name="Savchenko A."/>
            <person name="Shiryaev A."/>
            <person name="Soop K."/>
            <person name="Spirin V."/>
            <person name="Szebenyi C."/>
            <person name="Tomsovsky M."/>
            <person name="Tulloss R.E."/>
            <person name="Uehling J."/>
            <person name="Grigoriev I.V."/>
            <person name="Vagvolgyi C."/>
            <person name="Papp T."/>
            <person name="Martin F.M."/>
            <person name="Miettinen O."/>
            <person name="Hibbett D.S."/>
            <person name="Nagy L.G."/>
        </authorList>
    </citation>
    <scope>NUCLEOTIDE SEQUENCE [LARGE SCALE GENOMIC DNA]</scope>
    <source>
        <strain evidence="2 3">CBS 962.96</strain>
    </source>
</reference>
<name>A0A4S8KLV1_DENBC</name>
<dbReference type="AlphaFoldDB" id="A0A4S8KLV1"/>
<sequence length="575" mass="67343">MAGLTEDDRELFEDEQEERFGKLAAEIKPWDQLRDQLKSDMKRMKKQLPLLKLNQYFILINFANLRLKGESRIEASKNIAKAWHDGEGNWFARRVRDLARYYQTFEHLPAEQRGGMRMNRSWLHREEVKDAALEYLNNLPTGKVTPCIFCRHINGTLFPTLGIKPKNPVSLRTARRWLIKLGWSYSLVKKGVYMDGHERSDVVRYRQDKFLPAMLEFERCMTKYVWDMDKQELEQIAPDLREGERELIPLFHDESSFHHNDFEKSLWLVVNNYQQPLRKKGRGRLIHVSEFINPETGRLVYLDGNGKIVKEARKIIYPGANGDPWWDTDQLLKQMETAIEVFELQFPGKQALFVFDNSSAHGCLRPDALKAWEMNKSDGGKQRHQHDTIIPTSNPDKSKRGLHQSMTMANGQPKGLKSVLTERGFDVGKLRAKCKPVCPIESEQCCMARLLDQQDDFKNQVSMLETFITERGHKIIFLPKFHCELNPIEMYWGWAKYRYREEDKPKFEDAKGAAVKWLDACPLLTIRRFINRSFRFMSAYRKGLTGKAAEWAVRKQKQHRAVSQRVMMDIETILN</sequence>
<dbReference type="Gene3D" id="3.30.420.10">
    <property type="entry name" value="Ribonuclease H-like superfamily/Ribonuclease H"/>
    <property type="match status" value="1"/>
</dbReference>
<feature type="compositionally biased region" description="Basic and acidic residues" evidence="1">
    <location>
        <begin position="378"/>
        <end position="387"/>
    </location>
</feature>
<dbReference type="InterPro" id="IPR036397">
    <property type="entry name" value="RNaseH_sf"/>
</dbReference>